<dbReference type="NCBIfam" id="NF006871">
    <property type="entry name" value="PRK09367.1"/>
    <property type="match status" value="1"/>
</dbReference>
<dbReference type="InterPro" id="IPR008948">
    <property type="entry name" value="L-Aspartase-like"/>
</dbReference>
<dbReference type="GO" id="GO:0004397">
    <property type="term" value="F:histidine ammonia-lyase activity"/>
    <property type="evidence" value="ECO:0007669"/>
    <property type="project" value="UniProtKB-UniRule"/>
</dbReference>
<dbReference type="InterPro" id="IPR024083">
    <property type="entry name" value="Fumarase/histidase_N"/>
</dbReference>
<comment type="catalytic activity">
    <reaction evidence="5 8">
        <text>L-histidine = trans-urocanate + NH4(+)</text>
        <dbReference type="Rhea" id="RHEA:21232"/>
        <dbReference type="ChEBI" id="CHEBI:17771"/>
        <dbReference type="ChEBI" id="CHEBI:28938"/>
        <dbReference type="ChEBI" id="CHEBI:57595"/>
        <dbReference type="EC" id="4.3.1.3"/>
    </reaction>
</comment>
<dbReference type="HOGENOM" id="CLU_014801_4_0_6"/>
<comment type="caution">
    <text evidence="10">The sequence shown here is derived from an EMBL/GenBank/DDBJ whole genome shotgun (WGS) entry which is preliminary data.</text>
</comment>
<dbReference type="Gene3D" id="1.20.200.10">
    <property type="entry name" value="Fumarase/aspartase (Central domain)"/>
    <property type="match status" value="1"/>
</dbReference>
<dbReference type="InterPro" id="IPR001106">
    <property type="entry name" value="Aromatic_Lyase"/>
</dbReference>
<comment type="pathway">
    <text evidence="1 8">Amino-acid degradation; L-histidine degradation into L-glutamate; N-formimidoyl-L-glutamate from L-histidine: step 1/3.</text>
</comment>
<accession>A4BTN4</accession>
<dbReference type="SUPFAM" id="SSF48557">
    <property type="entry name" value="L-aspartase-like"/>
    <property type="match status" value="1"/>
</dbReference>
<dbReference type="PROSITE" id="PS00488">
    <property type="entry name" value="PAL_HISTIDASE"/>
    <property type="match status" value="1"/>
</dbReference>
<evidence type="ECO:0000313" key="11">
    <source>
        <dbReference type="Proteomes" id="UP000003374"/>
    </source>
</evidence>
<dbReference type="Proteomes" id="UP000003374">
    <property type="component" value="Unassembled WGS sequence"/>
</dbReference>
<comment type="similarity">
    <text evidence="7">Belongs to the PAL/histidase family.</text>
</comment>
<dbReference type="UniPathway" id="UPA00379">
    <property type="reaction ID" value="UER00549"/>
</dbReference>
<evidence type="ECO:0000256" key="7">
    <source>
        <dbReference type="RuleBase" id="RU003954"/>
    </source>
</evidence>
<evidence type="ECO:0000256" key="1">
    <source>
        <dbReference type="ARBA" id="ARBA00005113"/>
    </source>
</evidence>
<dbReference type="AlphaFoldDB" id="A4BTN4"/>
<proteinExistence type="inferred from homology"/>
<keyword evidence="3 8" id="KW-0369">Histidine metabolism</keyword>
<dbReference type="GO" id="GO:0005737">
    <property type="term" value="C:cytoplasm"/>
    <property type="evidence" value="ECO:0007669"/>
    <property type="project" value="UniProtKB-SubCell"/>
</dbReference>
<reference evidence="10 11" key="1">
    <citation type="submission" date="2006-02" db="EMBL/GenBank/DDBJ databases">
        <authorList>
            <person name="Waterbury J."/>
            <person name="Ferriera S."/>
            <person name="Johnson J."/>
            <person name="Kravitz S."/>
            <person name="Halpern A."/>
            <person name="Remington K."/>
            <person name="Beeson K."/>
            <person name="Tran B."/>
            <person name="Rogers Y.-H."/>
            <person name="Friedman R."/>
            <person name="Venter J.C."/>
        </authorList>
    </citation>
    <scope>NUCLEOTIDE SEQUENCE [LARGE SCALE GENOMIC DNA]</scope>
    <source>
        <strain evidence="10 11">Nb-231</strain>
    </source>
</reference>
<keyword evidence="11" id="KW-1185">Reference proteome</keyword>
<evidence type="ECO:0000256" key="6">
    <source>
        <dbReference type="NCBIfam" id="TIGR01225"/>
    </source>
</evidence>
<evidence type="ECO:0000256" key="3">
    <source>
        <dbReference type="ARBA" id="ARBA00022808"/>
    </source>
</evidence>
<dbReference type="STRING" id="314278.NB231_00355"/>
<protein>
    <recommendedName>
        <fullName evidence="2 6">Histidine ammonia-lyase</fullName>
        <ecNumber evidence="2 6">4.3.1.3</ecNumber>
    </recommendedName>
</protein>
<dbReference type="CDD" id="cd00332">
    <property type="entry name" value="PAL-HAL"/>
    <property type="match status" value="1"/>
</dbReference>
<evidence type="ECO:0000313" key="10">
    <source>
        <dbReference type="EMBL" id="EAR20990.1"/>
    </source>
</evidence>
<dbReference type="EMBL" id="AAOF01000014">
    <property type="protein sequence ID" value="EAR20990.1"/>
    <property type="molecule type" value="Genomic_DNA"/>
</dbReference>
<evidence type="ECO:0000256" key="2">
    <source>
        <dbReference type="ARBA" id="ARBA00012994"/>
    </source>
</evidence>
<gene>
    <name evidence="10" type="primary">hutH</name>
    <name evidence="10" type="ORF">NB231_00355</name>
</gene>
<dbReference type="GO" id="GO:0019556">
    <property type="term" value="P:L-histidine catabolic process to glutamate and formamide"/>
    <property type="evidence" value="ECO:0007669"/>
    <property type="project" value="UniProtKB-UniPathway"/>
</dbReference>
<dbReference type="InterPro" id="IPR022313">
    <property type="entry name" value="Phe/His_NH3-lyase_AS"/>
</dbReference>
<dbReference type="InterPro" id="IPR005921">
    <property type="entry name" value="HutH"/>
</dbReference>
<organism evidence="10 11">
    <name type="scientific">Nitrococcus mobilis Nb-231</name>
    <dbReference type="NCBI Taxonomy" id="314278"/>
    <lineage>
        <taxon>Bacteria</taxon>
        <taxon>Pseudomonadati</taxon>
        <taxon>Pseudomonadota</taxon>
        <taxon>Gammaproteobacteria</taxon>
        <taxon>Chromatiales</taxon>
        <taxon>Ectothiorhodospiraceae</taxon>
        <taxon>Nitrococcus</taxon>
    </lineage>
</organism>
<dbReference type="EC" id="4.3.1.3" evidence="2 6"/>
<dbReference type="NCBIfam" id="TIGR01225">
    <property type="entry name" value="hutH"/>
    <property type="match status" value="1"/>
</dbReference>
<dbReference type="PANTHER" id="PTHR10362">
    <property type="entry name" value="HISTIDINE AMMONIA-LYASE"/>
    <property type="match status" value="1"/>
</dbReference>
<dbReference type="GO" id="GO:0019557">
    <property type="term" value="P:L-histidine catabolic process to glutamate and formate"/>
    <property type="evidence" value="ECO:0007669"/>
    <property type="project" value="UniProtKB-UniPathway"/>
</dbReference>
<evidence type="ECO:0000256" key="8">
    <source>
        <dbReference type="RuleBase" id="RU004479"/>
    </source>
</evidence>
<evidence type="ECO:0000256" key="5">
    <source>
        <dbReference type="ARBA" id="ARBA00049269"/>
    </source>
</evidence>
<name>A4BTN4_9GAMM</name>
<comment type="subcellular location">
    <subcellularLocation>
        <location evidence="9">Cytoplasm</location>
    </subcellularLocation>
</comment>
<dbReference type="FunFam" id="1.10.275.10:FF:000005">
    <property type="entry name" value="Histidine ammonia-lyase"/>
    <property type="match status" value="1"/>
</dbReference>
<sequence>MDRLSWQQALIRLERMHASIEQLDRPTIVAIARREAYIALPLPPRIARRIDQARQRVEALAAGEEPVYGVTTGLGALATTAIAPAHRRTLQHALLRSHAAGVGPAIEPKTVRAMMAIRAKTLAMGYSGVRRELVEALVRMLNADVLPAVPEYGSLGASGDLAPLAHIALCLCGEGWALVDGERVAATTALTDRGLTPVELEVKEGLSLINGTDGMLSMLILGLDRFGELLDTADLTAAMSIEAGFGTDRAFQAELQRLRPHPGQEIAAARLRRLLQGSSILAHHRHSTHLVQDAYSFRCTPQVHGAARDTADFATQVAERELRSVTDNPVVLADGRLESSGNFHGEPLAFALDFLAIAAAELGAIAERRIDRLLDPQRSQGLPAFLTPDPGINSGLMIAHYTAASLAEENRRLANPASVGSLPTSAMQEDHNSMGWSAGRKLYRILDNITALLAIEALCAAQALDLRAPLAPAPATASARERLRREVPFRTSDAFAAQDIDEAVQLVRSGALVEAAQPYLR</sequence>
<dbReference type="Gene3D" id="1.10.275.10">
    <property type="entry name" value="Fumarase/aspartase (N-terminal domain)"/>
    <property type="match status" value="1"/>
</dbReference>
<evidence type="ECO:0000256" key="4">
    <source>
        <dbReference type="ARBA" id="ARBA00023239"/>
    </source>
</evidence>
<dbReference type="eggNOG" id="COG2986">
    <property type="taxonomic scope" value="Bacteria"/>
</dbReference>
<keyword evidence="4 7" id="KW-0456">Lyase</keyword>
<evidence type="ECO:0000256" key="9">
    <source>
        <dbReference type="RuleBase" id="RU004480"/>
    </source>
</evidence>
<dbReference type="Pfam" id="PF00221">
    <property type="entry name" value="Lyase_aromatic"/>
    <property type="match status" value="1"/>
</dbReference>